<dbReference type="Proteomes" id="UP001472677">
    <property type="component" value="Unassembled WGS sequence"/>
</dbReference>
<keyword evidence="3" id="KW-1185">Reference proteome</keyword>
<accession>A0ABR2C916</accession>
<evidence type="ECO:0000313" key="2">
    <source>
        <dbReference type="EMBL" id="KAK8515913.1"/>
    </source>
</evidence>
<dbReference type="EMBL" id="JBBPBM010000062">
    <property type="protein sequence ID" value="KAK8515913.1"/>
    <property type="molecule type" value="Genomic_DNA"/>
</dbReference>
<reference evidence="2 3" key="1">
    <citation type="journal article" date="2024" name="G3 (Bethesda)">
        <title>Genome assembly of Hibiscus sabdariffa L. provides insights into metabolisms of medicinal natural products.</title>
        <authorList>
            <person name="Kim T."/>
        </authorList>
    </citation>
    <scope>NUCLEOTIDE SEQUENCE [LARGE SCALE GENOMIC DNA]</scope>
    <source>
        <strain evidence="2">TK-2024</strain>
        <tissue evidence="2">Old leaves</tissue>
    </source>
</reference>
<feature type="region of interest" description="Disordered" evidence="1">
    <location>
        <begin position="95"/>
        <end position="123"/>
    </location>
</feature>
<name>A0ABR2C916_9ROSI</name>
<gene>
    <name evidence="2" type="ORF">V6N12_016219</name>
</gene>
<proteinExistence type="predicted"/>
<organism evidence="2 3">
    <name type="scientific">Hibiscus sabdariffa</name>
    <name type="common">roselle</name>
    <dbReference type="NCBI Taxonomy" id="183260"/>
    <lineage>
        <taxon>Eukaryota</taxon>
        <taxon>Viridiplantae</taxon>
        <taxon>Streptophyta</taxon>
        <taxon>Embryophyta</taxon>
        <taxon>Tracheophyta</taxon>
        <taxon>Spermatophyta</taxon>
        <taxon>Magnoliopsida</taxon>
        <taxon>eudicotyledons</taxon>
        <taxon>Gunneridae</taxon>
        <taxon>Pentapetalae</taxon>
        <taxon>rosids</taxon>
        <taxon>malvids</taxon>
        <taxon>Malvales</taxon>
        <taxon>Malvaceae</taxon>
        <taxon>Malvoideae</taxon>
        <taxon>Hibiscus</taxon>
    </lineage>
</organism>
<evidence type="ECO:0000313" key="3">
    <source>
        <dbReference type="Proteomes" id="UP001472677"/>
    </source>
</evidence>
<evidence type="ECO:0000256" key="1">
    <source>
        <dbReference type="SAM" id="MobiDB-lite"/>
    </source>
</evidence>
<protein>
    <submittedName>
        <fullName evidence="2">Uncharacterized protein</fullName>
    </submittedName>
</protein>
<comment type="caution">
    <text evidence="2">The sequence shown here is derived from an EMBL/GenBank/DDBJ whole genome shotgun (WGS) entry which is preliminary data.</text>
</comment>
<sequence length="134" mass="14358">MEEATSRIKSTCAGKGVETVVSHPEADGATEATGGIGATWVGTETGAGAAGALIGHEWARLSRPKYRKRHAHRKRQAHWPAPMVWRTITSNSAQEAVREGVQQEPSIASGKKQLTGAEAEPRVRRLVHTSALKT</sequence>